<accession>A0A7C8RBW8</accession>
<dbReference type="SMART" id="SM00248">
    <property type="entry name" value="ANK"/>
    <property type="match status" value="5"/>
</dbReference>
<dbReference type="PROSITE" id="PS50297">
    <property type="entry name" value="ANK_REP_REGION"/>
    <property type="match status" value="2"/>
</dbReference>
<name>A0A7C8RBW8_ORBOL</name>
<dbReference type="PROSITE" id="PS50088">
    <property type="entry name" value="ANK_REPEAT"/>
    <property type="match status" value="2"/>
</dbReference>
<evidence type="ECO:0000256" key="1">
    <source>
        <dbReference type="ARBA" id="ARBA00022737"/>
    </source>
</evidence>
<evidence type="ECO:0000256" key="2">
    <source>
        <dbReference type="ARBA" id="ARBA00023043"/>
    </source>
</evidence>
<dbReference type="PANTHER" id="PTHR24171">
    <property type="entry name" value="ANKYRIN REPEAT DOMAIN-CONTAINING PROTEIN 39-RELATED"/>
    <property type="match status" value="1"/>
</dbReference>
<protein>
    <submittedName>
        <fullName evidence="4">Uncharacterized protein</fullName>
    </submittedName>
</protein>
<proteinExistence type="predicted"/>
<dbReference type="Pfam" id="PF12796">
    <property type="entry name" value="Ank_2"/>
    <property type="match status" value="2"/>
</dbReference>
<evidence type="ECO:0000256" key="3">
    <source>
        <dbReference type="PROSITE-ProRule" id="PRU00023"/>
    </source>
</evidence>
<gene>
    <name evidence="4" type="ORF">TWF970_000835</name>
</gene>
<dbReference type="GO" id="GO:0085020">
    <property type="term" value="P:protein K6-linked ubiquitination"/>
    <property type="evidence" value="ECO:0007669"/>
    <property type="project" value="TreeGrafter"/>
</dbReference>
<evidence type="ECO:0000313" key="5">
    <source>
        <dbReference type="Proteomes" id="UP000474640"/>
    </source>
</evidence>
<dbReference type="Gene3D" id="1.25.40.20">
    <property type="entry name" value="Ankyrin repeat-containing domain"/>
    <property type="match status" value="3"/>
</dbReference>
<evidence type="ECO:0000313" key="4">
    <source>
        <dbReference type="EMBL" id="KAF3283657.1"/>
    </source>
</evidence>
<dbReference type="EMBL" id="JAABOJ010000010">
    <property type="protein sequence ID" value="KAF3283657.1"/>
    <property type="molecule type" value="Genomic_DNA"/>
</dbReference>
<dbReference type="Pfam" id="PF00023">
    <property type="entry name" value="Ank"/>
    <property type="match status" value="1"/>
</dbReference>
<dbReference type="AlphaFoldDB" id="A0A7C8RBW8"/>
<dbReference type="InterPro" id="IPR002110">
    <property type="entry name" value="Ankyrin_rpt"/>
</dbReference>
<keyword evidence="2 3" id="KW-0040">ANK repeat</keyword>
<keyword evidence="1" id="KW-0677">Repeat</keyword>
<reference evidence="4 5" key="1">
    <citation type="submission" date="2020-01" db="EMBL/GenBank/DDBJ databases">
        <authorList>
            <person name="Palmer J.M."/>
        </authorList>
    </citation>
    <scope>NUCLEOTIDE SEQUENCE [LARGE SCALE GENOMIC DNA]</scope>
    <source>
        <strain evidence="4 5">TWF970</strain>
    </source>
</reference>
<dbReference type="GO" id="GO:0004842">
    <property type="term" value="F:ubiquitin-protein transferase activity"/>
    <property type="evidence" value="ECO:0007669"/>
    <property type="project" value="TreeGrafter"/>
</dbReference>
<dbReference type="OrthoDB" id="2142040at2759"/>
<comment type="caution">
    <text evidence="4">The sequence shown here is derived from an EMBL/GenBank/DDBJ whole genome shotgun (WGS) entry which is preliminary data.</text>
</comment>
<dbReference type="PANTHER" id="PTHR24171:SF8">
    <property type="entry name" value="BRCA1-ASSOCIATED RING DOMAIN PROTEIN 1"/>
    <property type="match status" value="1"/>
</dbReference>
<sequence>MALDHHHQRTSTKGDDKIVELLLKNGAQPDLEDRHGRRPLWFAVEQGSAVMVQHLLAAGVKTKFLYKNTPLSFAVEIGDNTIAELLRKNGYQTDLLHENELIPLLQTLEESETHFSSTTATTATIWTDSIKGELTESSLREYLSAGEDINGRFTSQRFTPLMGAVLKGHQEVVTILVDNGANVDLRAGDMDVTALWLAMSTPIPQLESIVTQLLRRKQDIDAINTNTGNTPLMQAVAIARNPEMVNKLIEKGADLWIKNHDGRTAKDLAMI</sequence>
<feature type="repeat" description="ANK" evidence="3">
    <location>
        <begin position="227"/>
        <end position="260"/>
    </location>
</feature>
<dbReference type="Proteomes" id="UP000474640">
    <property type="component" value="Unassembled WGS sequence"/>
</dbReference>
<organism evidence="4 5">
    <name type="scientific">Orbilia oligospora</name>
    <name type="common">Nematode-trapping fungus</name>
    <name type="synonym">Arthrobotrys oligospora</name>
    <dbReference type="NCBI Taxonomy" id="2813651"/>
    <lineage>
        <taxon>Eukaryota</taxon>
        <taxon>Fungi</taxon>
        <taxon>Dikarya</taxon>
        <taxon>Ascomycota</taxon>
        <taxon>Pezizomycotina</taxon>
        <taxon>Orbiliomycetes</taxon>
        <taxon>Orbiliales</taxon>
        <taxon>Orbiliaceae</taxon>
        <taxon>Orbilia</taxon>
    </lineage>
</organism>
<dbReference type="InterPro" id="IPR036770">
    <property type="entry name" value="Ankyrin_rpt-contain_sf"/>
</dbReference>
<dbReference type="SUPFAM" id="SSF48403">
    <property type="entry name" value="Ankyrin repeat"/>
    <property type="match status" value="1"/>
</dbReference>
<feature type="repeat" description="ANK" evidence="3">
    <location>
        <begin position="156"/>
        <end position="188"/>
    </location>
</feature>